<accession>A0A8R7R6F2</accession>
<organism evidence="2 3">
    <name type="scientific">Triticum urartu</name>
    <name type="common">Red wild einkorn</name>
    <name type="synonym">Crithodium urartu</name>
    <dbReference type="NCBI Taxonomy" id="4572"/>
    <lineage>
        <taxon>Eukaryota</taxon>
        <taxon>Viridiplantae</taxon>
        <taxon>Streptophyta</taxon>
        <taxon>Embryophyta</taxon>
        <taxon>Tracheophyta</taxon>
        <taxon>Spermatophyta</taxon>
        <taxon>Magnoliopsida</taxon>
        <taxon>Liliopsida</taxon>
        <taxon>Poales</taxon>
        <taxon>Poaceae</taxon>
        <taxon>BOP clade</taxon>
        <taxon>Pooideae</taxon>
        <taxon>Triticodae</taxon>
        <taxon>Triticeae</taxon>
        <taxon>Triticinae</taxon>
        <taxon>Triticum</taxon>
    </lineage>
</organism>
<feature type="region of interest" description="Disordered" evidence="1">
    <location>
        <begin position="1"/>
        <end position="20"/>
    </location>
</feature>
<evidence type="ECO:0000313" key="2">
    <source>
        <dbReference type="EnsemblPlants" id="TuG1812G0700006016.01.T01"/>
    </source>
</evidence>
<dbReference type="Proteomes" id="UP000015106">
    <property type="component" value="Chromosome 7"/>
</dbReference>
<evidence type="ECO:0000256" key="1">
    <source>
        <dbReference type="SAM" id="MobiDB-lite"/>
    </source>
</evidence>
<protein>
    <submittedName>
        <fullName evidence="2">Uncharacterized protein</fullName>
    </submittedName>
</protein>
<feature type="region of interest" description="Disordered" evidence="1">
    <location>
        <begin position="45"/>
        <end position="65"/>
    </location>
</feature>
<sequence>MRRRLQPQATHPRGAEGGTHLAGHQGLALLLFFLDHRYHHVPGFQGAPAHRRHASSALRARTNRSPLQVRQHCRIDDEGGDCAGERRELVAAGLGGTALVSGDRGGC</sequence>
<evidence type="ECO:0000313" key="3">
    <source>
        <dbReference type="Proteomes" id="UP000015106"/>
    </source>
</evidence>
<dbReference type="EnsemblPlants" id="TuG1812G0700006016.01.T01">
    <property type="protein sequence ID" value="TuG1812G0700006016.01.T01"/>
    <property type="gene ID" value="TuG1812G0700006016.01"/>
</dbReference>
<dbReference type="AlphaFoldDB" id="A0A8R7R6F2"/>
<keyword evidence="3" id="KW-1185">Reference proteome</keyword>
<reference evidence="2" key="2">
    <citation type="submission" date="2018-03" db="EMBL/GenBank/DDBJ databases">
        <title>The Triticum urartu genome reveals the dynamic nature of wheat genome evolution.</title>
        <authorList>
            <person name="Ling H."/>
            <person name="Ma B."/>
            <person name="Shi X."/>
            <person name="Liu H."/>
            <person name="Dong L."/>
            <person name="Sun H."/>
            <person name="Cao Y."/>
            <person name="Gao Q."/>
            <person name="Zheng S."/>
            <person name="Li Y."/>
            <person name="Yu Y."/>
            <person name="Du H."/>
            <person name="Qi M."/>
            <person name="Li Y."/>
            <person name="Yu H."/>
            <person name="Cui Y."/>
            <person name="Wang N."/>
            <person name="Chen C."/>
            <person name="Wu H."/>
            <person name="Zhao Y."/>
            <person name="Zhang J."/>
            <person name="Li Y."/>
            <person name="Zhou W."/>
            <person name="Zhang B."/>
            <person name="Hu W."/>
            <person name="Eijk M."/>
            <person name="Tang J."/>
            <person name="Witsenboer H."/>
            <person name="Zhao S."/>
            <person name="Li Z."/>
            <person name="Zhang A."/>
            <person name="Wang D."/>
            <person name="Liang C."/>
        </authorList>
    </citation>
    <scope>NUCLEOTIDE SEQUENCE [LARGE SCALE GENOMIC DNA]</scope>
    <source>
        <strain evidence="2">cv. G1812</strain>
    </source>
</reference>
<proteinExistence type="predicted"/>
<name>A0A8R7R6F2_TRIUA</name>
<reference evidence="2" key="3">
    <citation type="submission" date="2022-06" db="UniProtKB">
        <authorList>
            <consortium name="EnsemblPlants"/>
        </authorList>
    </citation>
    <scope>IDENTIFICATION</scope>
</reference>
<dbReference type="Gramene" id="TuG1812G0700006016.01.T01">
    <property type="protein sequence ID" value="TuG1812G0700006016.01.T01"/>
    <property type="gene ID" value="TuG1812G0700006016.01"/>
</dbReference>
<reference evidence="3" key="1">
    <citation type="journal article" date="2013" name="Nature">
        <title>Draft genome of the wheat A-genome progenitor Triticum urartu.</title>
        <authorList>
            <person name="Ling H.Q."/>
            <person name="Zhao S."/>
            <person name="Liu D."/>
            <person name="Wang J."/>
            <person name="Sun H."/>
            <person name="Zhang C."/>
            <person name="Fan H."/>
            <person name="Li D."/>
            <person name="Dong L."/>
            <person name="Tao Y."/>
            <person name="Gao C."/>
            <person name="Wu H."/>
            <person name="Li Y."/>
            <person name="Cui Y."/>
            <person name="Guo X."/>
            <person name="Zheng S."/>
            <person name="Wang B."/>
            <person name="Yu K."/>
            <person name="Liang Q."/>
            <person name="Yang W."/>
            <person name="Lou X."/>
            <person name="Chen J."/>
            <person name="Feng M."/>
            <person name="Jian J."/>
            <person name="Zhang X."/>
            <person name="Luo G."/>
            <person name="Jiang Y."/>
            <person name="Liu J."/>
            <person name="Wang Z."/>
            <person name="Sha Y."/>
            <person name="Zhang B."/>
            <person name="Wu H."/>
            <person name="Tang D."/>
            <person name="Shen Q."/>
            <person name="Xue P."/>
            <person name="Zou S."/>
            <person name="Wang X."/>
            <person name="Liu X."/>
            <person name="Wang F."/>
            <person name="Yang Y."/>
            <person name="An X."/>
            <person name="Dong Z."/>
            <person name="Zhang K."/>
            <person name="Zhang X."/>
            <person name="Luo M.C."/>
            <person name="Dvorak J."/>
            <person name="Tong Y."/>
            <person name="Wang J."/>
            <person name="Yang H."/>
            <person name="Li Z."/>
            <person name="Wang D."/>
            <person name="Zhang A."/>
            <person name="Wang J."/>
        </authorList>
    </citation>
    <scope>NUCLEOTIDE SEQUENCE</scope>
    <source>
        <strain evidence="3">cv. G1812</strain>
    </source>
</reference>